<organism evidence="3 4">
    <name type="scientific">Apatococcus lobatus</name>
    <dbReference type="NCBI Taxonomy" id="904363"/>
    <lineage>
        <taxon>Eukaryota</taxon>
        <taxon>Viridiplantae</taxon>
        <taxon>Chlorophyta</taxon>
        <taxon>core chlorophytes</taxon>
        <taxon>Trebouxiophyceae</taxon>
        <taxon>Chlorellales</taxon>
        <taxon>Chlorellaceae</taxon>
        <taxon>Apatococcus</taxon>
    </lineage>
</organism>
<dbReference type="Proteomes" id="UP001438707">
    <property type="component" value="Unassembled WGS sequence"/>
</dbReference>
<dbReference type="AlphaFoldDB" id="A0AAW1QWR9"/>
<reference evidence="3 4" key="1">
    <citation type="journal article" date="2024" name="Nat. Commun.">
        <title>Phylogenomics reveals the evolutionary origins of lichenization in chlorophyte algae.</title>
        <authorList>
            <person name="Puginier C."/>
            <person name="Libourel C."/>
            <person name="Otte J."/>
            <person name="Skaloud P."/>
            <person name="Haon M."/>
            <person name="Grisel S."/>
            <person name="Petersen M."/>
            <person name="Berrin J.G."/>
            <person name="Delaux P.M."/>
            <person name="Dal Grande F."/>
            <person name="Keller J."/>
        </authorList>
    </citation>
    <scope>NUCLEOTIDE SEQUENCE [LARGE SCALE GENOMIC DNA]</scope>
    <source>
        <strain evidence="3 4">SAG 2145</strain>
    </source>
</reference>
<accession>A0AAW1QWR9</accession>
<protein>
    <recommendedName>
        <fullName evidence="2">CCD97-like C-terminal domain-containing protein</fullName>
    </recommendedName>
</protein>
<dbReference type="EMBL" id="JALJOS010000022">
    <property type="protein sequence ID" value="KAK9825940.1"/>
    <property type="molecule type" value="Genomic_DNA"/>
</dbReference>
<dbReference type="PANTHER" id="PTHR31840">
    <property type="entry name" value="COILED-COIL DOMAIN-CONTAINING PROTEIN 97"/>
    <property type="match status" value="1"/>
</dbReference>
<evidence type="ECO:0000259" key="2">
    <source>
        <dbReference type="Pfam" id="PF09747"/>
    </source>
</evidence>
<dbReference type="PANTHER" id="PTHR31840:SF1">
    <property type="entry name" value="COILED-COIL DOMAIN-CONTAINING PROTEIN 97"/>
    <property type="match status" value="1"/>
</dbReference>
<evidence type="ECO:0000313" key="4">
    <source>
        <dbReference type="Proteomes" id="UP001438707"/>
    </source>
</evidence>
<feature type="region of interest" description="Disordered" evidence="1">
    <location>
        <begin position="180"/>
        <end position="223"/>
    </location>
</feature>
<comment type="caution">
    <text evidence="3">The sequence shown here is derived from an EMBL/GenBank/DDBJ whole genome shotgun (WGS) entry which is preliminary data.</text>
</comment>
<gene>
    <name evidence="3" type="ORF">WJX74_000280</name>
</gene>
<dbReference type="InterPro" id="IPR018613">
    <property type="entry name" value="Ccdc97-like"/>
</dbReference>
<dbReference type="InterPro" id="IPR040233">
    <property type="entry name" value="CCD97-like_C"/>
</dbReference>
<dbReference type="Pfam" id="PF09747">
    <property type="entry name" value="CCD97-like_C"/>
    <property type="match status" value="1"/>
</dbReference>
<keyword evidence="4" id="KW-1185">Reference proteome</keyword>
<feature type="compositionally biased region" description="Acidic residues" evidence="1">
    <location>
        <begin position="180"/>
        <end position="192"/>
    </location>
</feature>
<proteinExistence type="predicted"/>
<name>A0AAW1QWR9_9CHLO</name>
<evidence type="ECO:0000256" key="1">
    <source>
        <dbReference type="SAM" id="MobiDB-lite"/>
    </source>
</evidence>
<sequence>MPACLEKAASVVARLSQTDLKLPASVTASTKDDTEEGCKDKKSLYLSSLLQKDPAIFLERHGGLLSEKERQELFRPCADDYEVAYHLERLSPQGAAIRVKNRRLAQMNRMLKEQETPGSYFSETSMRRRAPLLYQQYTDNKQPHTPAAASNKLSEILLARHDEMATRQRLSEQEHAENLIEVEESESEEDEAVVSKPGHAPAPAPSSGTATPPVGGPNTGQAEISDLLEVMKMRFLAGQDADVTDYRSIDANEALDDDWLQVARQDAEDRYFDSE</sequence>
<feature type="domain" description="CCD97-like C-terminal" evidence="2">
    <location>
        <begin position="101"/>
        <end position="275"/>
    </location>
</feature>
<evidence type="ECO:0000313" key="3">
    <source>
        <dbReference type="EMBL" id="KAK9825940.1"/>
    </source>
</evidence>
<feature type="compositionally biased region" description="Low complexity" evidence="1">
    <location>
        <begin position="194"/>
        <end position="213"/>
    </location>
</feature>